<dbReference type="Proteomes" id="UP001603857">
    <property type="component" value="Unassembled WGS sequence"/>
</dbReference>
<keyword evidence="2" id="KW-1185">Reference proteome</keyword>
<sequence length="90" mass="9865">MGWKGEGALGRCLGRPKLEVVDTLNPQLPLSATLNSIPFYTLLLLRIEPPTPMGGGTCKDTPTLKSAYVGSREVGYGTKRTFHQRLKSYL</sequence>
<comment type="caution">
    <text evidence="1">The sequence shown here is derived from an EMBL/GenBank/DDBJ whole genome shotgun (WGS) entry which is preliminary data.</text>
</comment>
<gene>
    <name evidence="1" type="ORF">Fmac_014648</name>
</gene>
<organism evidence="1 2">
    <name type="scientific">Flemingia macrophylla</name>
    <dbReference type="NCBI Taxonomy" id="520843"/>
    <lineage>
        <taxon>Eukaryota</taxon>
        <taxon>Viridiplantae</taxon>
        <taxon>Streptophyta</taxon>
        <taxon>Embryophyta</taxon>
        <taxon>Tracheophyta</taxon>
        <taxon>Spermatophyta</taxon>
        <taxon>Magnoliopsida</taxon>
        <taxon>eudicotyledons</taxon>
        <taxon>Gunneridae</taxon>
        <taxon>Pentapetalae</taxon>
        <taxon>rosids</taxon>
        <taxon>fabids</taxon>
        <taxon>Fabales</taxon>
        <taxon>Fabaceae</taxon>
        <taxon>Papilionoideae</taxon>
        <taxon>50 kb inversion clade</taxon>
        <taxon>NPAAA clade</taxon>
        <taxon>indigoferoid/millettioid clade</taxon>
        <taxon>Phaseoleae</taxon>
        <taxon>Flemingia</taxon>
    </lineage>
</organism>
<dbReference type="AlphaFoldDB" id="A0ABD1MCD4"/>
<protein>
    <submittedName>
        <fullName evidence="1">Uncharacterized protein</fullName>
    </submittedName>
</protein>
<reference evidence="1 2" key="1">
    <citation type="submission" date="2024-08" db="EMBL/GenBank/DDBJ databases">
        <title>Insights into the chromosomal genome structure of Flemingia macrophylla.</title>
        <authorList>
            <person name="Ding Y."/>
            <person name="Zhao Y."/>
            <person name="Bi W."/>
            <person name="Wu M."/>
            <person name="Zhao G."/>
            <person name="Gong Y."/>
            <person name="Li W."/>
            <person name="Zhang P."/>
        </authorList>
    </citation>
    <scope>NUCLEOTIDE SEQUENCE [LARGE SCALE GENOMIC DNA]</scope>
    <source>
        <strain evidence="1">DYQJB</strain>
        <tissue evidence="1">Leaf</tissue>
    </source>
</reference>
<evidence type="ECO:0000313" key="2">
    <source>
        <dbReference type="Proteomes" id="UP001603857"/>
    </source>
</evidence>
<proteinExistence type="predicted"/>
<evidence type="ECO:0000313" key="1">
    <source>
        <dbReference type="EMBL" id="KAL2333435.1"/>
    </source>
</evidence>
<name>A0ABD1MCD4_9FABA</name>
<accession>A0ABD1MCD4</accession>
<dbReference type="EMBL" id="JBGMDY010000005">
    <property type="protein sequence ID" value="KAL2333435.1"/>
    <property type="molecule type" value="Genomic_DNA"/>
</dbReference>